<keyword evidence="2" id="KW-1185">Reference proteome</keyword>
<dbReference type="EMBL" id="QCYY01001348">
    <property type="protein sequence ID" value="ROT78646.1"/>
    <property type="molecule type" value="Genomic_DNA"/>
</dbReference>
<reference evidence="1 2" key="1">
    <citation type="submission" date="2018-04" db="EMBL/GenBank/DDBJ databases">
        <authorList>
            <person name="Zhang X."/>
            <person name="Yuan J."/>
            <person name="Li F."/>
            <person name="Xiang J."/>
        </authorList>
    </citation>
    <scope>NUCLEOTIDE SEQUENCE [LARGE SCALE GENOMIC DNA]</scope>
    <source>
        <tissue evidence="1">Muscle</tissue>
    </source>
</reference>
<sequence>MCNELKLDFEEVLFHFLVMKGTFTVTGRSEVITFPHQDIQDYYGARYHNVLKHLAGLLGQHVHQVPDELSKELLKLFCHANVVRRDQWLDILREVKCDASTSKYIATFVSQSCKGHIYVNDEEVGIYASLMPHSKPEKVTLELISNPREIPRLPELLRAVGNHEGVQVNLKLHYDFVHGQESDQLLDHLKSEHGDLRCNLKVMMGHLSDMSILPATIEELSLSIRNDDEAKKLKCFY</sequence>
<name>A0A3R7SWI2_PENVA</name>
<dbReference type="Proteomes" id="UP000283509">
    <property type="component" value="Unassembled WGS sequence"/>
</dbReference>
<organism evidence="1 2">
    <name type="scientific">Penaeus vannamei</name>
    <name type="common">Whiteleg shrimp</name>
    <name type="synonym">Litopenaeus vannamei</name>
    <dbReference type="NCBI Taxonomy" id="6689"/>
    <lineage>
        <taxon>Eukaryota</taxon>
        <taxon>Metazoa</taxon>
        <taxon>Ecdysozoa</taxon>
        <taxon>Arthropoda</taxon>
        <taxon>Crustacea</taxon>
        <taxon>Multicrustacea</taxon>
        <taxon>Malacostraca</taxon>
        <taxon>Eumalacostraca</taxon>
        <taxon>Eucarida</taxon>
        <taxon>Decapoda</taxon>
        <taxon>Dendrobranchiata</taxon>
        <taxon>Penaeoidea</taxon>
        <taxon>Penaeidae</taxon>
        <taxon>Penaeus</taxon>
    </lineage>
</organism>
<proteinExistence type="predicted"/>
<gene>
    <name evidence="1" type="ORF">C7M84_002617</name>
</gene>
<dbReference type="AlphaFoldDB" id="A0A3R7SWI2"/>
<comment type="caution">
    <text evidence="1">The sequence shown here is derived from an EMBL/GenBank/DDBJ whole genome shotgun (WGS) entry which is preliminary data.</text>
</comment>
<protein>
    <submittedName>
        <fullName evidence="1">Uncharacterized protein</fullName>
    </submittedName>
</protein>
<accession>A0A3R7SWI2</accession>
<evidence type="ECO:0000313" key="1">
    <source>
        <dbReference type="EMBL" id="ROT78646.1"/>
    </source>
</evidence>
<evidence type="ECO:0000313" key="2">
    <source>
        <dbReference type="Proteomes" id="UP000283509"/>
    </source>
</evidence>
<dbReference type="OrthoDB" id="6357153at2759"/>
<reference evidence="1 2" key="2">
    <citation type="submission" date="2019-01" db="EMBL/GenBank/DDBJ databases">
        <title>The decoding of complex shrimp genome reveals the adaptation for benthos swimmer, frequently molting mechanism and breeding impact on genome.</title>
        <authorList>
            <person name="Sun Y."/>
            <person name="Gao Y."/>
            <person name="Yu Y."/>
        </authorList>
    </citation>
    <scope>NUCLEOTIDE SEQUENCE [LARGE SCALE GENOMIC DNA]</scope>
    <source>
        <tissue evidence="1">Muscle</tissue>
    </source>
</reference>